<dbReference type="SUPFAM" id="SSF49879">
    <property type="entry name" value="SMAD/FHA domain"/>
    <property type="match status" value="1"/>
</dbReference>
<dbReference type="AlphaFoldDB" id="A0A8B8NMN5"/>
<feature type="region of interest" description="Disordered" evidence="1">
    <location>
        <begin position="52"/>
        <end position="72"/>
    </location>
</feature>
<dbReference type="RefSeq" id="XP_048128669.1">
    <property type="nucleotide sequence ID" value="XM_048272712.1"/>
</dbReference>
<name>A0A8B8NMN5_9MYRT</name>
<dbReference type="InterPro" id="IPR008984">
    <property type="entry name" value="SMAD_FHA_dom_sf"/>
</dbReference>
<evidence type="ECO:0000313" key="3">
    <source>
        <dbReference type="Proteomes" id="UP000827889"/>
    </source>
</evidence>
<dbReference type="RefSeq" id="XP_048128667.1">
    <property type="nucleotide sequence ID" value="XM_048272710.1"/>
</dbReference>
<proteinExistence type="predicted"/>
<feature type="compositionally biased region" description="Low complexity" evidence="1">
    <location>
        <begin position="54"/>
        <end position="65"/>
    </location>
</feature>
<dbReference type="GeneID" id="115736291"/>
<gene>
    <name evidence="4 5 6" type="primary">LOC115736291</name>
</gene>
<dbReference type="GO" id="GO:0002151">
    <property type="term" value="F:G-quadruplex RNA binding"/>
    <property type="evidence" value="ECO:0007669"/>
    <property type="project" value="InterPro"/>
</dbReference>
<evidence type="ECO:0000313" key="6">
    <source>
        <dbReference type="RefSeq" id="XP_048128669.1"/>
    </source>
</evidence>
<protein>
    <submittedName>
        <fullName evidence="4 5">Uncharacterized protein LOC115736291 isoform X1</fullName>
    </submittedName>
</protein>
<dbReference type="GO" id="GO:0045944">
    <property type="term" value="P:positive regulation of transcription by RNA polymerase II"/>
    <property type="evidence" value="ECO:0007669"/>
    <property type="project" value="TreeGrafter"/>
</dbReference>
<dbReference type="Pfam" id="PF00498">
    <property type="entry name" value="FHA"/>
    <property type="match status" value="1"/>
</dbReference>
<dbReference type="GO" id="GO:0071339">
    <property type="term" value="C:MLL1 complex"/>
    <property type="evidence" value="ECO:0007669"/>
    <property type="project" value="InterPro"/>
</dbReference>
<sequence length="816" mass="90475">MSAETVTSTGIDFELSGLRSGGCNETVDIRVKRKSEGAWRFCYARRKRLHNQNSSPHISHSSEASMGSEDSVYQHPISSDHVVRNIKTDVQHLRRASPDSAEASSRGAEFELSGVRSGGCKEKMDTQAKGKSQNACRFYYVRSKQMHSQNSAPHFTHFLKAKSPKGFEDFFYEHLIMSDNLVQDMKMGIQQQINGLNPDPTEASEQNDSIGKDYYIGHPGEFPLLSVKQSGKSDGDYASEKDDAHNCGSICENCADFRNCFIRGKSSLPTAHPESNSSHNSSKKTEEILAQELLNVIAGDKRNALHDELDSLNVSSSKHDKIVISGQVLPDKLTNGQVHVSVATSENDHVDLSNCVLNMASEIDLDDDEGCSDRLYRHAMNHHDDGHEGDVFLLAQDPKLDREMCLGSKEFKFSATAVVSDASKPAQCREYSLNSLEVDELSIRVLGEISHEMRVCSLNREDPHIPWNDDLASSMAPFSSVICQSHKDSKSDASTPAINESKEEISLLKAEENPPDTSINYQLVEQHKLPDEGSSKLPASCVVKTLFPNIESAIVVTTEEIDAPVEASPLYGEPEDQNFTEQSLTGESLKECNRMDDFSGGGSSSLSVIHELDSTLSRLDDEECESDYDDSKLPDIGEMIHSMDLYPDDQDSYVNGAVFRYQHEDKRESIIRLERCARSSIQKAVASGGPLAILYGQNSKHYIRKDEVVLGRETEDFQVDIDLGREGGTNKISRRQALIKLERDGTFFLKNLGRSSIFVNGTTVSGGNHVHLTTNCLIEVKGMKLSFGINARSVRHHLAKLAKESRGVNRIFEWSP</sequence>
<accession>A0A8B8NMN5</accession>
<keyword evidence="3" id="KW-1185">Reference proteome</keyword>
<feature type="domain" description="FHA" evidence="2">
    <location>
        <begin position="708"/>
        <end position="764"/>
    </location>
</feature>
<dbReference type="PANTHER" id="PTHR13233">
    <property type="entry name" value="MICROSPHERULE PROTEIN 1"/>
    <property type="match status" value="1"/>
</dbReference>
<dbReference type="CDD" id="cd22687">
    <property type="entry name" value="FHA_MCRS1"/>
    <property type="match status" value="1"/>
</dbReference>
<dbReference type="RefSeq" id="XP_048128668.1">
    <property type="nucleotide sequence ID" value="XM_048272711.1"/>
</dbReference>
<dbReference type="PANTHER" id="PTHR13233:SF13">
    <property type="entry name" value="FHA DOMAIN-CONTAINING PROTEIN"/>
    <property type="match status" value="1"/>
</dbReference>
<dbReference type="InterPro" id="IPR037912">
    <property type="entry name" value="MCRS1"/>
</dbReference>
<dbReference type="Gene3D" id="2.60.200.20">
    <property type="match status" value="1"/>
</dbReference>
<dbReference type="GO" id="GO:0044545">
    <property type="term" value="C:NSL complex"/>
    <property type="evidence" value="ECO:0007669"/>
    <property type="project" value="TreeGrafter"/>
</dbReference>
<evidence type="ECO:0000256" key="1">
    <source>
        <dbReference type="SAM" id="MobiDB-lite"/>
    </source>
</evidence>
<evidence type="ECO:0000313" key="5">
    <source>
        <dbReference type="RefSeq" id="XP_048128668.1"/>
    </source>
</evidence>
<evidence type="ECO:0000259" key="2">
    <source>
        <dbReference type="PROSITE" id="PS50006"/>
    </source>
</evidence>
<dbReference type="PROSITE" id="PS50006">
    <property type="entry name" value="FHA_DOMAIN"/>
    <property type="match status" value="1"/>
</dbReference>
<dbReference type="GO" id="GO:0031011">
    <property type="term" value="C:Ino80 complex"/>
    <property type="evidence" value="ECO:0007669"/>
    <property type="project" value="InterPro"/>
</dbReference>
<dbReference type="InterPro" id="IPR000253">
    <property type="entry name" value="FHA_dom"/>
</dbReference>
<evidence type="ECO:0000313" key="4">
    <source>
        <dbReference type="RefSeq" id="XP_048128667.1"/>
    </source>
</evidence>
<dbReference type="SMART" id="SM00240">
    <property type="entry name" value="FHA"/>
    <property type="match status" value="1"/>
</dbReference>
<reference evidence="4 5" key="1">
    <citation type="submission" date="2025-05" db="UniProtKB">
        <authorList>
            <consortium name="RefSeq"/>
        </authorList>
    </citation>
    <scope>IDENTIFICATION</scope>
    <source>
        <tissue evidence="4 5">Leaf</tissue>
    </source>
</reference>
<dbReference type="Proteomes" id="UP000827889">
    <property type="component" value="Chromosome 11"/>
</dbReference>
<organism evidence="3 6">
    <name type="scientific">Rhodamnia argentea</name>
    <dbReference type="NCBI Taxonomy" id="178133"/>
    <lineage>
        <taxon>Eukaryota</taxon>
        <taxon>Viridiplantae</taxon>
        <taxon>Streptophyta</taxon>
        <taxon>Embryophyta</taxon>
        <taxon>Tracheophyta</taxon>
        <taxon>Spermatophyta</taxon>
        <taxon>Magnoliopsida</taxon>
        <taxon>eudicotyledons</taxon>
        <taxon>Gunneridae</taxon>
        <taxon>Pentapetalae</taxon>
        <taxon>rosids</taxon>
        <taxon>malvids</taxon>
        <taxon>Myrtales</taxon>
        <taxon>Myrtaceae</taxon>
        <taxon>Myrtoideae</taxon>
        <taxon>Myrteae</taxon>
        <taxon>Australasian group</taxon>
        <taxon>Rhodamnia</taxon>
    </lineage>
</organism>